<dbReference type="AlphaFoldDB" id="A0A1G2SES6"/>
<comment type="caution">
    <text evidence="1">The sequence shown here is derived from an EMBL/GenBank/DDBJ whole genome shotgun (WGS) entry which is preliminary data.</text>
</comment>
<accession>A0A1G2SES6</accession>
<sequence length="89" mass="9606">MDQNEQYKAMMAEIIAKQSVILGPDMAVARARKVNGLEVSPEGLVMGVNGDPADALEKLIDSYVELSGQIVKNALGPIFTKYPSIKQLS</sequence>
<name>A0A1G2SES6_9BACT</name>
<evidence type="ECO:0000313" key="2">
    <source>
        <dbReference type="Proteomes" id="UP000177987"/>
    </source>
</evidence>
<dbReference type="Proteomes" id="UP000177987">
    <property type="component" value="Unassembled WGS sequence"/>
</dbReference>
<gene>
    <name evidence="1" type="ORF">A2937_00145</name>
</gene>
<dbReference type="EMBL" id="MHUW01000016">
    <property type="protein sequence ID" value="OHA83506.1"/>
    <property type="molecule type" value="Genomic_DNA"/>
</dbReference>
<protein>
    <submittedName>
        <fullName evidence="1">Uncharacterized protein</fullName>
    </submittedName>
</protein>
<proteinExistence type="predicted"/>
<organism evidence="1 2">
    <name type="scientific">Candidatus Yonathbacteria bacterium RIFCSPLOWO2_01_FULL_47_33b</name>
    <dbReference type="NCBI Taxonomy" id="1802727"/>
    <lineage>
        <taxon>Bacteria</taxon>
        <taxon>Candidatus Yonathiibacteriota</taxon>
    </lineage>
</organism>
<evidence type="ECO:0000313" key="1">
    <source>
        <dbReference type="EMBL" id="OHA83506.1"/>
    </source>
</evidence>
<reference evidence="1 2" key="1">
    <citation type="journal article" date="2016" name="Nat. Commun.">
        <title>Thousands of microbial genomes shed light on interconnected biogeochemical processes in an aquifer system.</title>
        <authorList>
            <person name="Anantharaman K."/>
            <person name="Brown C.T."/>
            <person name="Hug L.A."/>
            <person name="Sharon I."/>
            <person name="Castelle C.J."/>
            <person name="Probst A.J."/>
            <person name="Thomas B.C."/>
            <person name="Singh A."/>
            <person name="Wilkins M.J."/>
            <person name="Karaoz U."/>
            <person name="Brodie E.L."/>
            <person name="Williams K.H."/>
            <person name="Hubbard S.S."/>
            <person name="Banfield J.F."/>
        </authorList>
    </citation>
    <scope>NUCLEOTIDE SEQUENCE [LARGE SCALE GENOMIC DNA]</scope>
</reference>
<dbReference type="STRING" id="1802727.A2937_00145"/>